<accession>A0ABP0EK83</accession>
<reference evidence="1 2" key="1">
    <citation type="submission" date="2024-01" db="EMBL/GenBank/DDBJ databases">
        <authorList>
            <consortium name="Genoscope - CEA"/>
            <person name="William W."/>
        </authorList>
    </citation>
    <scope>NUCLEOTIDE SEQUENCE [LARGE SCALE GENOMIC DNA]</scope>
    <source>
        <strain evidence="1 2">29B2s-10</strain>
    </source>
</reference>
<dbReference type="EMBL" id="OZ004260">
    <property type="protein sequence ID" value="CAK7921117.1"/>
    <property type="molecule type" value="Genomic_DNA"/>
</dbReference>
<protein>
    <submittedName>
        <fullName evidence="1">Uncharacterized protein</fullName>
    </submittedName>
</protein>
<dbReference type="Proteomes" id="UP001497600">
    <property type="component" value="Chromosome H"/>
</dbReference>
<keyword evidence="2" id="KW-1185">Reference proteome</keyword>
<gene>
    <name evidence="1" type="ORF">CAAN4_H10374</name>
</gene>
<proteinExistence type="predicted"/>
<evidence type="ECO:0000313" key="1">
    <source>
        <dbReference type="EMBL" id="CAK7921117.1"/>
    </source>
</evidence>
<sequence length="56" mass="6424">MGCKGYRTRVYLEQFSMKWRLYIKFNINHGSYTSTALKLIDMFGVLRPAGTGIGMT</sequence>
<organism evidence="1 2">
    <name type="scientific">[Candida] anglica</name>
    <dbReference type="NCBI Taxonomy" id="148631"/>
    <lineage>
        <taxon>Eukaryota</taxon>
        <taxon>Fungi</taxon>
        <taxon>Dikarya</taxon>
        <taxon>Ascomycota</taxon>
        <taxon>Saccharomycotina</taxon>
        <taxon>Pichiomycetes</taxon>
        <taxon>Debaryomycetaceae</taxon>
        <taxon>Kurtzmaniella</taxon>
    </lineage>
</organism>
<evidence type="ECO:0000313" key="2">
    <source>
        <dbReference type="Proteomes" id="UP001497600"/>
    </source>
</evidence>
<name>A0ABP0EK83_9ASCO</name>